<protein>
    <submittedName>
        <fullName evidence="1">Uncharacterized protein</fullName>
    </submittedName>
</protein>
<dbReference type="AlphaFoldDB" id="A0A0D7K9T2"/>
<sequence>MHGNQHTPMARLRVALRSHLTVAKVKEQKLLEMSSELEGLMSKLTLARSDLAEAERAHDVSIGSYERLTVRQEQLVRASPVSRVSDICVLDESTQTANVGSAKSVKALQACLDEFRAWLHDSFLALNAKEVSSSSDLGWFWQRVQPQLQDELPAFRRLLDEHLSSIESHLHDYWTDGYWLESRFERDVAAVRMAMHDATTACRAMASRLWRSAVERQLQPHQQALQDAAREVLLSEQLVRKLKAETVAADDAVVKSQLQRGAFEARMAADQERCQTFTRMLDDSYELQLTLMVDRLRGNIDPSFALMDLISGVHLIETRSKLLATGSPTTSHPHQAH</sequence>
<name>A0A0D7K9T2_9BURK</name>
<evidence type="ECO:0000313" key="2">
    <source>
        <dbReference type="Proteomes" id="UP000032566"/>
    </source>
</evidence>
<comment type="caution">
    <text evidence="1">The sequence shown here is derived from an EMBL/GenBank/DDBJ whole genome shotgun (WGS) entry which is preliminary data.</text>
</comment>
<dbReference type="Proteomes" id="UP000032566">
    <property type="component" value="Unassembled WGS sequence"/>
</dbReference>
<reference evidence="1 2" key="1">
    <citation type="submission" date="2014-12" db="EMBL/GenBank/DDBJ databases">
        <title>Isolation of bacteria from lake water.</title>
        <authorList>
            <person name="Sheng K.-Y."/>
            <person name="Chin P.-S."/>
            <person name="Chan K.-G."/>
            <person name="Tan G.S."/>
        </authorList>
    </citation>
    <scope>NUCLEOTIDE SEQUENCE [LARGE SCALE GENOMIC DNA]</scope>
    <source>
        <strain evidence="1 2">KY4</strain>
    </source>
</reference>
<gene>
    <name evidence="1" type="ORF">RP29_13835</name>
</gene>
<evidence type="ECO:0000313" key="1">
    <source>
        <dbReference type="EMBL" id="KJA09928.1"/>
    </source>
</evidence>
<dbReference type="EMBL" id="JXYQ01000045">
    <property type="protein sequence ID" value="KJA09928.1"/>
    <property type="molecule type" value="Genomic_DNA"/>
</dbReference>
<accession>A0A0D7K9T2</accession>
<dbReference type="PATRIC" id="fig|80878.5.peg.2548"/>
<keyword evidence="2" id="KW-1185">Reference proteome</keyword>
<organism evidence="1 2">
    <name type="scientific">Acidovorax temperans</name>
    <dbReference type="NCBI Taxonomy" id="80878"/>
    <lineage>
        <taxon>Bacteria</taxon>
        <taxon>Pseudomonadati</taxon>
        <taxon>Pseudomonadota</taxon>
        <taxon>Betaproteobacteria</taxon>
        <taxon>Burkholderiales</taxon>
        <taxon>Comamonadaceae</taxon>
        <taxon>Acidovorax</taxon>
    </lineage>
</organism>
<proteinExistence type="predicted"/>